<dbReference type="AlphaFoldDB" id="A0A655DXS7"/>
<evidence type="ECO:0000256" key="1">
    <source>
        <dbReference type="SAM" id="MobiDB-lite"/>
    </source>
</evidence>
<dbReference type="Proteomes" id="UP000041314">
    <property type="component" value="Unassembled WGS sequence"/>
</dbReference>
<evidence type="ECO:0000313" key="2">
    <source>
        <dbReference type="EMBL" id="CNU06987.1"/>
    </source>
</evidence>
<protein>
    <submittedName>
        <fullName evidence="3">Uncharacterized protein</fullName>
    </submittedName>
</protein>
<reference evidence="4 5" key="1">
    <citation type="submission" date="2015-03" db="EMBL/GenBank/DDBJ databases">
        <authorList>
            <consortium name="Pathogen Informatics"/>
        </authorList>
    </citation>
    <scope>NUCLEOTIDE SEQUENCE [LARGE SCALE GENOMIC DNA]</scope>
    <source>
        <strain evidence="2 4">A1104</strain>
        <strain evidence="3 5">D4891</strain>
    </source>
</reference>
<gene>
    <name evidence="2" type="ORF">ERS008198_01828</name>
    <name evidence="3" type="ORF">ERS008207_03831</name>
</gene>
<feature type="compositionally biased region" description="Basic and acidic residues" evidence="1">
    <location>
        <begin position="61"/>
        <end position="71"/>
    </location>
</feature>
<feature type="region of interest" description="Disordered" evidence="1">
    <location>
        <begin position="56"/>
        <end position="77"/>
    </location>
</feature>
<evidence type="ECO:0000313" key="3">
    <source>
        <dbReference type="EMBL" id="CNU93072.1"/>
    </source>
</evidence>
<accession>A0A655DXS7</accession>
<dbReference type="Proteomes" id="UP000042394">
    <property type="component" value="Unassembled WGS sequence"/>
</dbReference>
<feature type="region of interest" description="Disordered" evidence="1">
    <location>
        <begin position="1"/>
        <end position="28"/>
    </location>
</feature>
<dbReference type="EMBL" id="CQPD01000047">
    <property type="protein sequence ID" value="CNU93072.1"/>
    <property type="molecule type" value="Genomic_DNA"/>
</dbReference>
<dbReference type="EMBL" id="CQPA01000010">
    <property type="protein sequence ID" value="CNU06987.1"/>
    <property type="molecule type" value="Genomic_DNA"/>
</dbReference>
<evidence type="ECO:0000313" key="4">
    <source>
        <dbReference type="Proteomes" id="UP000041314"/>
    </source>
</evidence>
<feature type="compositionally biased region" description="Basic residues" evidence="1">
    <location>
        <begin position="10"/>
        <end position="21"/>
    </location>
</feature>
<sequence>MAFWQNHLGNRTHRHQNNRNQRRPDADAKARHLFFRKSFRAVQAFWDRLIDAFQETGVNRSGKDHGRDRQNRTKQQRLTHIGMENRGDCGWTRVRRQEAVCDGERRGHRHADVQ</sequence>
<evidence type="ECO:0000313" key="5">
    <source>
        <dbReference type="Proteomes" id="UP000042394"/>
    </source>
</evidence>
<name>A0A655DXS7_SALET</name>
<proteinExistence type="predicted"/>
<organism evidence="3 5">
    <name type="scientific">Salmonella enterica subsp. enterica serovar Bovismorbificans</name>
    <dbReference type="NCBI Taxonomy" id="58097"/>
    <lineage>
        <taxon>Bacteria</taxon>
        <taxon>Pseudomonadati</taxon>
        <taxon>Pseudomonadota</taxon>
        <taxon>Gammaproteobacteria</taxon>
        <taxon>Enterobacterales</taxon>
        <taxon>Enterobacteriaceae</taxon>
        <taxon>Salmonella</taxon>
    </lineage>
</organism>